<evidence type="ECO:0000313" key="3">
    <source>
        <dbReference type="EMBL" id="KAF5827579.1"/>
    </source>
</evidence>
<comment type="caution">
    <text evidence="3">The sequence shown here is derived from an EMBL/GenBank/DDBJ whole genome shotgun (WGS) entry which is preliminary data.</text>
</comment>
<protein>
    <recommendedName>
        <fullName evidence="2">ABCF3 PWI-like helical bundle domain-containing protein</fullName>
    </recommendedName>
</protein>
<evidence type="ECO:0000313" key="4">
    <source>
        <dbReference type="Proteomes" id="UP000815325"/>
    </source>
</evidence>
<sequence>MGDNIRKEVTALFSGKGDETIVDYVCGILEDDDFDLGDGEGDQVFEAIGPFLVDGGCCKDEAEAQSACKTLAHKLSGKAASQQPTMRALESGPVQLASADNKALLYDENQSASARQAAAEKEAAASLPQVSEKDKQRMEKLKAKEEAAARAAFEVRASCLQGMPAALQNGKQWQHPLAKDAVEVRPQPEGHAFEVRLQPCKHGKQWQLLVAKDNVGLIEAAAQAAMV</sequence>
<feature type="region of interest" description="Disordered" evidence="1">
    <location>
        <begin position="115"/>
        <end position="134"/>
    </location>
</feature>
<gene>
    <name evidence="3" type="ORF">DUNSADRAFT_411</name>
</gene>
<proteinExistence type="predicted"/>
<evidence type="ECO:0000259" key="2">
    <source>
        <dbReference type="Pfam" id="PF26051"/>
    </source>
</evidence>
<organism evidence="3 4">
    <name type="scientific">Dunaliella salina</name>
    <name type="common">Green alga</name>
    <name type="synonym">Protococcus salinus</name>
    <dbReference type="NCBI Taxonomy" id="3046"/>
    <lineage>
        <taxon>Eukaryota</taxon>
        <taxon>Viridiplantae</taxon>
        <taxon>Chlorophyta</taxon>
        <taxon>core chlorophytes</taxon>
        <taxon>Chlorophyceae</taxon>
        <taxon>CS clade</taxon>
        <taxon>Chlamydomonadales</taxon>
        <taxon>Dunaliellaceae</taxon>
        <taxon>Dunaliella</taxon>
    </lineage>
</organism>
<feature type="domain" description="ABCF3 PWI-like helical bundle" evidence="2">
    <location>
        <begin position="18"/>
        <end position="76"/>
    </location>
</feature>
<dbReference type="EMBL" id="MU070468">
    <property type="protein sequence ID" value="KAF5827579.1"/>
    <property type="molecule type" value="Genomic_DNA"/>
</dbReference>
<dbReference type="Proteomes" id="UP000815325">
    <property type="component" value="Unassembled WGS sequence"/>
</dbReference>
<dbReference type="Pfam" id="PF26051">
    <property type="entry name" value="PWI_ABCF3"/>
    <property type="match status" value="1"/>
</dbReference>
<evidence type="ECO:0000256" key="1">
    <source>
        <dbReference type="SAM" id="MobiDB-lite"/>
    </source>
</evidence>
<reference evidence="3" key="1">
    <citation type="submission" date="2017-08" db="EMBL/GenBank/DDBJ databases">
        <authorList>
            <person name="Polle J.E."/>
            <person name="Barry K."/>
            <person name="Cushman J."/>
            <person name="Schmutz J."/>
            <person name="Tran D."/>
            <person name="Hathwaick L.T."/>
            <person name="Yim W.C."/>
            <person name="Jenkins J."/>
            <person name="Mckie-Krisberg Z.M."/>
            <person name="Prochnik S."/>
            <person name="Lindquist E."/>
            <person name="Dockter R.B."/>
            <person name="Adam C."/>
            <person name="Molina H."/>
            <person name="Bunkerborg J."/>
            <person name="Jin E."/>
            <person name="Buchheim M."/>
            <person name="Magnuson J."/>
        </authorList>
    </citation>
    <scope>NUCLEOTIDE SEQUENCE</scope>
    <source>
        <strain evidence="3">CCAP 19/18</strain>
    </source>
</reference>
<dbReference type="InterPro" id="IPR058770">
    <property type="entry name" value="PWI_ABCF3"/>
</dbReference>
<keyword evidence="4" id="KW-1185">Reference proteome</keyword>
<accession>A0ABQ7FYY9</accession>
<name>A0ABQ7FYY9_DUNSA</name>